<protein>
    <submittedName>
        <fullName evidence="3">Uncharacterized protein</fullName>
    </submittedName>
</protein>
<keyword evidence="4" id="KW-1185">Reference proteome</keyword>
<proteinExistence type="predicted"/>
<organism evidence="3 4">
    <name type="scientific">Teladorsagia circumcincta</name>
    <name type="common">Brown stomach worm</name>
    <name type="synonym">Ostertagia circumcincta</name>
    <dbReference type="NCBI Taxonomy" id="45464"/>
    <lineage>
        <taxon>Eukaryota</taxon>
        <taxon>Metazoa</taxon>
        <taxon>Ecdysozoa</taxon>
        <taxon>Nematoda</taxon>
        <taxon>Chromadorea</taxon>
        <taxon>Rhabditida</taxon>
        <taxon>Rhabditina</taxon>
        <taxon>Rhabditomorpha</taxon>
        <taxon>Strongyloidea</taxon>
        <taxon>Trichostrongylidae</taxon>
        <taxon>Teladorsagia</taxon>
    </lineage>
</organism>
<dbReference type="EMBL" id="KZ349940">
    <property type="protein sequence ID" value="PIO64396.1"/>
    <property type="molecule type" value="Genomic_DNA"/>
</dbReference>
<reference evidence="3 4" key="1">
    <citation type="submission" date="2015-09" db="EMBL/GenBank/DDBJ databases">
        <title>Draft genome of the parasitic nematode Teladorsagia circumcincta isolate WARC Sus (inbred).</title>
        <authorList>
            <person name="Mitreva M."/>
        </authorList>
    </citation>
    <scope>NUCLEOTIDE SEQUENCE [LARGE SCALE GENOMIC DNA]</scope>
    <source>
        <strain evidence="3 4">S</strain>
    </source>
</reference>
<evidence type="ECO:0000256" key="1">
    <source>
        <dbReference type="SAM" id="Coils"/>
    </source>
</evidence>
<dbReference type="AlphaFoldDB" id="A0A2G9U2A2"/>
<sequence length="167" mass="19922">MAILYVNPSILHEAKRRKGTPAKEQSEVERILSDHEKTIQELFAQIKDIREECLYQERYREDVSAKKICNALKTLSEQFSELRETLHQERTEMTTEETQTDDEHLVPMEVEAVVEESDRTEREDEQARIMENLDYLEAIEKIPKKSRRKKLLRKIPKRSRHKQTNRS</sequence>
<evidence type="ECO:0000313" key="3">
    <source>
        <dbReference type="EMBL" id="PIO64396.1"/>
    </source>
</evidence>
<evidence type="ECO:0000313" key="4">
    <source>
        <dbReference type="Proteomes" id="UP000230423"/>
    </source>
</evidence>
<dbReference type="Proteomes" id="UP000230423">
    <property type="component" value="Unassembled WGS sequence"/>
</dbReference>
<feature type="region of interest" description="Disordered" evidence="2">
    <location>
        <begin position="146"/>
        <end position="167"/>
    </location>
</feature>
<gene>
    <name evidence="3" type="ORF">TELCIR_13977</name>
</gene>
<keyword evidence="1" id="KW-0175">Coiled coil</keyword>
<feature type="coiled-coil region" evidence="1">
    <location>
        <begin position="32"/>
        <end position="92"/>
    </location>
</feature>
<accession>A0A2G9U2A2</accession>
<name>A0A2G9U2A2_TELCI</name>
<evidence type="ECO:0000256" key="2">
    <source>
        <dbReference type="SAM" id="MobiDB-lite"/>
    </source>
</evidence>
<dbReference type="OrthoDB" id="10567661at2759"/>